<dbReference type="Proteomes" id="UP000196027">
    <property type="component" value="Chromosome"/>
</dbReference>
<name>A0A1Y0IGA7_9GAMM</name>
<dbReference type="AlphaFoldDB" id="A0A1Y0IGA7"/>
<dbReference type="InterPro" id="IPR017748">
    <property type="entry name" value="TagF"/>
</dbReference>
<dbReference type="PIRSF" id="PIRSF029287">
    <property type="entry name" value="UCP029287"/>
    <property type="match status" value="1"/>
</dbReference>
<dbReference type="InterPro" id="IPR038225">
    <property type="entry name" value="TagF_sf"/>
</dbReference>
<sequence>MTGLFGKLPGHGDFVQYNVAPDFVSVWDSWLQQALLASQEELQSQWLELYLVGPIWRFALSPGIVDHENAWAGIMLPSVDSVGRYYPLTLVAQLPENTTLSVFMSLASAWFTEIENVAVEALEQGWKAEEIAYKLATPSVEVIEAGMATDVCQDKDYQTVIHIDNPESRVLRAAPGMSDFLLRRLGEPYCLWWSTGSQEVSPVLLTTNKLPRPVSYTAMLTGKWSNWYWREFN</sequence>
<dbReference type="NCBIfam" id="TIGR03373">
    <property type="entry name" value="VI_minor_4"/>
    <property type="match status" value="1"/>
</dbReference>
<reference evidence="1 2" key="1">
    <citation type="submission" date="2017-05" db="EMBL/GenBank/DDBJ databases">
        <title>Genomic insights into alkan degradation activity of Oleiphilus messinensis.</title>
        <authorList>
            <person name="Kozyavkin S.A."/>
            <person name="Slesarev A.I."/>
            <person name="Golyshin P.N."/>
            <person name="Korzhenkov A."/>
            <person name="Golyshina O.N."/>
            <person name="Toshchakov S.V."/>
        </authorList>
    </citation>
    <scope>NUCLEOTIDE SEQUENCE [LARGE SCALE GENOMIC DNA]</scope>
    <source>
        <strain evidence="1 2">ME102</strain>
    </source>
</reference>
<dbReference type="EMBL" id="CP021425">
    <property type="protein sequence ID" value="ARU58856.1"/>
    <property type="molecule type" value="Genomic_DNA"/>
</dbReference>
<dbReference type="Pfam" id="PF09867">
    <property type="entry name" value="TagF_N"/>
    <property type="match status" value="1"/>
</dbReference>
<evidence type="ECO:0000313" key="2">
    <source>
        <dbReference type="Proteomes" id="UP000196027"/>
    </source>
</evidence>
<protein>
    <submittedName>
        <fullName evidence="1">Type VI secretion system-associated protein</fullName>
    </submittedName>
</protein>
<keyword evidence="2" id="KW-1185">Reference proteome</keyword>
<dbReference type="KEGG" id="ome:OLMES_4868"/>
<evidence type="ECO:0000313" key="1">
    <source>
        <dbReference type="EMBL" id="ARU58856.1"/>
    </source>
</evidence>
<organism evidence="1 2">
    <name type="scientific">Oleiphilus messinensis</name>
    <dbReference type="NCBI Taxonomy" id="141451"/>
    <lineage>
        <taxon>Bacteria</taxon>
        <taxon>Pseudomonadati</taxon>
        <taxon>Pseudomonadota</taxon>
        <taxon>Gammaproteobacteria</taxon>
        <taxon>Oceanospirillales</taxon>
        <taxon>Oleiphilaceae</taxon>
        <taxon>Oleiphilus</taxon>
    </lineage>
</organism>
<dbReference type="Gene3D" id="3.40.1730.10">
    <property type="entry name" value="pa0076 domain"/>
    <property type="match status" value="1"/>
</dbReference>
<dbReference type="OrthoDB" id="9801841at2"/>
<dbReference type="RefSeq" id="WP_087463590.1">
    <property type="nucleotide sequence ID" value="NZ_CP021425.1"/>
</dbReference>
<accession>A0A1Y0IGA7</accession>
<proteinExistence type="predicted"/>
<gene>
    <name evidence="1" type="ORF">OLMES_4868</name>
</gene>